<evidence type="ECO:0000256" key="2">
    <source>
        <dbReference type="ARBA" id="ARBA00023306"/>
    </source>
</evidence>
<evidence type="ECO:0000259" key="5">
    <source>
        <dbReference type="SMART" id="SM00385"/>
    </source>
</evidence>
<dbReference type="InterPro" id="IPR039361">
    <property type="entry name" value="Cyclin"/>
</dbReference>
<evidence type="ECO:0000256" key="3">
    <source>
        <dbReference type="RuleBase" id="RU000383"/>
    </source>
</evidence>
<accession>A0A8J4AV90</accession>
<feature type="domain" description="Cyclin-like" evidence="5">
    <location>
        <begin position="150"/>
        <end position="241"/>
    </location>
</feature>
<dbReference type="SMART" id="SM00385">
    <property type="entry name" value="CYCLIN"/>
    <property type="match status" value="1"/>
</dbReference>
<keyword evidence="3" id="KW-0195">Cyclin</keyword>
<evidence type="ECO:0000256" key="1">
    <source>
        <dbReference type="ARBA" id="ARBA00022618"/>
    </source>
</evidence>
<evidence type="ECO:0000256" key="4">
    <source>
        <dbReference type="SAM" id="MobiDB-lite"/>
    </source>
</evidence>
<sequence length="429" mass="45925">MQSALLVKADGGLSPPTGHESALHSPDCVSIEAASQARASSSGCTSLLCTEDSLDDCGMEDGCVLGDEVQELCSCYRIDAGRRLHMAQLHQETGISCIKDVIRDDFCKQFGLRHDSTAGRSMDGSYKRRSSGKPGVQCHLPGPYRARMVVWMREVAEVLGLQWATLFAATSALDRFVAATEALPPSNMLQLLVLACMSVAVKYEEVQQLSPSVWLSLAVDEAGRELYGPCDLQRCEFTLLQTIDWQLHEPNTFTFLEHFLTVTASPAMPNRQTDAAAEAMLAQALSLVEVSRMFSVFLSYHHSTVALACLTLAERLTYGDSQPSGAEEEEEEDTALSPQDSVGSAALAAALMATNAAGGGASSSSGCAAMTGVSTTGSSSAAAVAAVSGLPLTCLAPKLSTCTEVLERCYEELLTAWAHQHQRRQRRED</sequence>
<organism evidence="6 7">
    <name type="scientific">Volvox africanus</name>
    <dbReference type="NCBI Taxonomy" id="51714"/>
    <lineage>
        <taxon>Eukaryota</taxon>
        <taxon>Viridiplantae</taxon>
        <taxon>Chlorophyta</taxon>
        <taxon>core chlorophytes</taxon>
        <taxon>Chlorophyceae</taxon>
        <taxon>CS clade</taxon>
        <taxon>Chlamydomonadales</taxon>
        <taxon>Volvocaceae</taxon>
        <taxon>Volvox</taxon>
    </lineage>
</organism>
<dbReference type="SUPFAM" id="SSF47954">
    <property type="entry name" value="Cyclin-like"/>
    <property type="match status" value="1"/>
</dbReference>
<feature type="region of interest" description="Disordered" evidence="4">
    <location>
        <begin position="320"/>
        <end position="339"/>
    </location>
</feature>
<dbReference type="Proteomes" id="UP000747399">
    <property type="component" value="Unassembled WGS sequence"/>
</dbReference>
<dbReference type="EMBL" id="BNCO01000005">
    <property type="protein sequence ID" value="GIL48580.1"/>
    <property type="molecule type" value="Genomic_DNA"/>
</dbReference>
<dbReference type="InterPro" id="IPR036915">
    <property type="entry name" value="Cyclin-like_sf"/>
</dbReference>
<dbReference type="InterPro" id="IPR006671">
    <property type="entry name" value="Cyclin_N"/>
</dbReference>
<keyword evidence="7" id="KW-1185">Reference proteome</keyword>
<comment type="caution">
    <text evidence="6">The sequence shown here is derived from an EMBL/GenBank/DDBJ whole genome shotgun (WGS) entry which is preliminary data.</text>
</comment>
<dbReference type="PANTHER" id="PTHR10177">
    <property type="entry name" value="CYCLINS"/>
    <property type="match status" value="1"/>
</dbReference>
<dbReference type="GO" id="GO:0051301">
    <property type="term" value="P:cell division"/>
    <property type="evidence" value="ECO:0007669"/>
    <property type="project" value="UniProtKB-KW"/>
</dbReference>
<keyword evidence="2" id="KW-0131">Cell cycle</keyword>
<dbReference type="Pfam" id="PF00134">
    <property type="entry name" value="Cyclin_N"/>
    <property type="match status" value="1"/>
</dbReference>
<proteinExistence type="inferred from homology"/>
<evidence type="ECO:0000313" key="7">
    <source>
        <dbReference type="Proteomes" id="UP000747399"/>
    </source>
</evidence>
<evidence type="ECO:0000313" key="6">
    <source>
        <dbReference type="EMBL" id="GIL48580.1"/>
    </source>
</evidence>
<comment type="similarity">
    <text evidence="3">Belongs to the cyclin family.</text>
</comment>
<protein>
    <recommendedName>
        <fullName evidence="5">Cyclin-like domain-containing protein</fullName>
    </recommendedName>
</protein>
<dbReference type="AlphaFoldDB" id="A0A8J4AV90"/>
<dbReference type="Gene3D" id="1.10.472.10">
    <property type="entry name" value="Cyclin-like"/>
    <property type="match status" value="2"/>
</dbReference>
<reference evidence="6" key="1">
    <citation type="journal article" date="2021" name="Proc. Natl. Acad. Sci. U.S.A.">
        <title>Three genomes in the algal genus Volvox reveal the fate of a haploid sex-determining region after a transition to homothallism.</title>
        <authorList>
            <person name="Yamamoto K."/>
            <person name="Hamaji T."/>
            <person name="Kawai-Toyooka H."/>
            <person name="Matsuzaki R."/>
            <person name="Takahashi F."/>
            <person name="Nishimura Y."/>
            <person name="Kawachi M."/>
            <person name="Noguchi H."/>
            <person name="Minakuchi Y."/>
            <person name="Umen J.G."/>
            <person name="Toyoda A."/>
            <person name="Nozaki H."/>
        </authorList>
    </citation>
    <scope>NUCLEOTIDE SEQUENCE</scope>
    <source>
        <strain evidence="6">NIES-3780</strain>
    </source>
</reference>
<dbReference type="InterPro" id="IPR013763">
    <property type="entry name" value="Cyclin-like_dom"/>
</dbReference>
<keyword evidence="1" id="KW-0132">Cell division</keyword>
<gene>
    <name evidence="6" type="ORF">Vafri_5065</name>
</gene>
<name>A0A8J4AV90_9CHLO</name>